<keyword evidence="5" id="KW-1185">Reference proteome</keyword>
<accession>A0A8J2KR36</accession>
<evidence type="ECO:0000259" key="2">
    <source>
        <dbReference type="Pfam" id="PF00339"/>
    </source>
</evidence>
<evidence type="ECO:0000259" key="3">
    <source>
        <dbReference type="Pfam" id="PF00975"/>
    </source>
</evidence>
<dbReference type="OrthoDB" id="329835at2759"/>
<reference evidence="4" key="1">
    <citation type="submission" date="2021-06" db="EMBL/GenBank/DDBJ databases">
        <authorList>
            <person name="Hodson N. C."/>
            <person name="Mongue J. A."/>
            <person name="Jaron S. K."/>
        </authorList>
    </citation>
    <scope>NUCLEOTIDE SEQUENCE</scope>
</reference>
<protein>
    <submittedName>
        <fullName evidence="4">Uncharacterized protein</fullName>
    </submittedName>
</protein>
<dbReference type="GO" id="GO:0015031">
    <property type="term" value="P:protein transport"/>
    <property type="evidence" value="ECO:0007669"/>
    <property type="project" value="TreeGrafter"/>
</dbReference>
<dbReference type="InterPro" id="IPR001031">
    <property type="entry name" value="Thioesterase"/>
</dbReference>
<evidence type="ECO:0000313" key="4">
    <source>
        <dbReference type="EMBL" id="CAG7819795.1"/>
    </source>
</evidence>
<sequence>MWFITQRNFRGKKESKSAALESSVEIALENLSVGKLVFTEILLSPSNMIAHRIVNQAMLKFPTTDFCLVKNSNEPANEENIAAATSKVVKMENIETVQHSLLYIDDSALFQKVIKLVRPGGFILYKSSSVKPLFSTEVLLVSKKSFQQDSKNYTYYLLRNLQQLPQLTSRIINTDAERYSWIDTAKEALEALADTDRIYFFSQLPKSDVPILGMNSMKTTNGTLFVVHPIDGTVDMLKDLVSQLCLTVYGIECANEAPLESLEKLAGYYLNKIREVQPLGPYKFCGYSFGANVAFEMALQLERRGETVSLLLMLDGSPRWKHYNDNYSSYTGGVVEVVDLVFVAYLSQYLPTFSSLMYQELKGRNTEEDKIHHVAVTLNDAYPHVGLKTITESVCALKARLTSRDDGTSLGSNLGRESNTVKINMISYHGYGSSGGNISCFDCEIKLFEPRAFKYLDTIQGQVIINTQTKVHFKSLRVQLEGETRCRFQSKIENGLTHHLKTDSFFPSEDHKTLDPDRMCVYIIGRKDKSSPEETKSFPRGEHIFPFQLEIVGTSFPSTYQTSFGSIDYRLSVHAVSRRDDIGWSDVSPNSIRVRIKGHLNLSSDPSLSKPFTLTKKKKSKSVFTKQPISKFSVTTLSGLTVKDEAGIVIGTCDKEGGSSSTTLVRNKDSDDEWDCNSNQQASVLPPSYSSVASRKPVLEALPPPPSYNKAVGIDDWEEFNPFRPR</sequence>
<evidence type="ECO:0000313" key="5">
    <source>
        <dbReference type="Proteomes" id="UP000708208"/>
    </source>
</evidence>
<dbReference type="InterPro" id="IPR050357">
    <property type="entry name" value="Arrestin_domain-protein"/>
</dbReference>
<dbReference type="EMBL" id="CAJVCH010460317">
    <property type="protein sequence ID" value="CAG7819795.1"/>
    <property type="molecule type" value="Genomic_DNA"/>
</dbReference>
<dbReference type="InterPro" id="IPR011021">
    <property type="entry name" value="Arrestin-like_N"/>
</dbReference>
<feature type="region of interest" description="Disordered" evidence="1">
    <location>
        <begin position="659"/>
        <end position="690"/>
    </location>
</feature>
<comment type="caution">
    <text evidence="4">The sequence shown here is derived from an EMBL/GenBank/DDBJ whole genome shotgun (WGS) entry which is preliminary data.</text>
</comment>
<dbReference type="AlphaFoldDB" id="A0A8J2KR36"/>
<feature type="compositionally biased region" description="Polar residues" evidence="1">
    <location>
        <begin position="676"/>
        <end position="690"/>
    </location>
</feature>
<feature type="domain" description="Arrestin-like N-terminal" evidence="2">
    <location>
        <begin position="452"/>
        <end position="575"/>
    </location>
</feature>
<dbReference type="Pfam" id="PF00975">
    <property type="entry name" value="Thioesterase"/>
    <property type="match status" value="1"/>
</dbReference>
<dbReference type="GO" id="GO:0005737">
    <property type="term" value="C:cytoplasm"/>
    <property type="evidence" value="ECO:0007669"/>
    <property type="project" value="TreeGrafter"/>
</dbReference>
<feature type="domain" description="Thioesterase" evidence="3">
    <location>
        <begin position="223"/>
        <end position="324"/>
    </location>
</feature>
<dbReference type="Pfam" id="PF00339">
    <property type="entry name" value="Arrestin_N"/>
    <property type="match status" value="1"/>
</dbReference>
<evidence type="ECO:0000256" key="1">
    <source>
        <dbReference type="SAM" id="MobiDB-lite"/>
    </source>
</evidence>
<feature type="non-terminal residue" evidence="4">
    <location>
        <position position="1"/>
    </location>
</feature>
<proteinExistence type="predicted"/>
<dbReference type="PANTHER" id="PTHR11188:SF176">
    <property type="entry name" value="ARRESTIN DOMAIN-CONTAINING PROTEIN 1"/>
    <property type="match status" value="1"/>
</dbReference>
<dbReference type="Proteomes" id="UP000708208">
    <property type="component" value="Unassembled WGS sequence"/>
</dbReference>
<gene>
    <name evidence="4" type="ORF">AFUS01_LOCUS30225</name>
</gene>
<name>A0A8J2KR36_9HEXA</name>
<dbReference type="PANTHER" id="PTHR11188">
    <property type="entry name" value="ARRESTIN DOMAIN CONTAINING PROTEIN"/>
    <property type="match status" value="1"/>
</dbReference>
<organism evidence="4 5">
    <name type="scientific">Allacma fusca</name>
    <dbReference type="NCBI Taxonomy" id="39272"/>
    <lineage>
        <taxon>Eukaryota</taxon>
        <taxon>Metazoa</taxon>
        <taxon>Ecdysozoa</taxon>
        <taxon>Arthropoda</taxon>
        <taxon>Hexapoda</taxon>
        <taxon>Collembola</taxon>
        <taxon>Symphypleona</taxon>
        <taxon>Sminthuridae</taxon>
        <taxon>Allacma</taxon>
    </lineage>
</organism>